<dbReference type="Proteomes" id="UP001595457">
    <property type="component" value="Unassembled WGS sequence"/>
</dbReference>
<sequence length="136" mass="15727">MKKPLLIAAADPERLETWVKYKPSLCRDCRGTCCSLPAEVRIGDLIRMGLADEFEREEPAKQIARRLLKEGVVEHFNHKHEVFTLARRTNGDCIYLDQRTRLCTIYQQRPDTCRNHPQIGPRPGYCAWQPKPPAAR</sequence>
<comment type="caution">
    <text evidence="1">The sequence shown here is derived from an EMBL/GenBank/DDBJ whole genome shotgun (WGS) entry which is preliminary data.</text>
</comment>
<protein>
    <submittedName>
        <fullName evidence="1">YkgJ family cysteine cluster protein</fullName>
    </submittedName>
</protein>
<dbReference type="Pfam" id="PF03692">
    <property type="entry name" value="CxxCxxCC"/>
    <property type="match status" value="1"/>
</dbReference>
<dbReference type="InterPro" id="IPR005358">
    <property type="entry name" value="Puta_zinc/iron-chelating_dom"/>
</dbReference>
<keyword evidence="2" id="KW-1185">Reference proteome</keyword>
<dbReference type="PANTHER" id="PTHR35866">
    <property type="entry name" value="PUTATIVE-RELATED"/>
    <property type="match status" value="1"/>
</dbReference>
<evidence type="ECO:0000313" key="2">
    <source>
        <dbReference type="Proteomes" id="UP001595457"/>
    </source>
</evidence>
<dbReference type="PANTHER" id="PTHR35866:SF1">
    <property type="entry name" value="YKGJ FAMILY CYSTEINE CLUSTER PROTEIN"/>
    <property type="match status" value="1"/>
</dbReference>
<evidence type="ECO:0000313" key="1">
    <source>
        <dbReference type="EMBL" id="MFC2971943.1"/>
    </source>
</evidence>
<proteinExistence type="predicted"/>
<accession>A0ABV7ASE3</accession>
<dbReference type="RefSeq" id="WP_377813557.1">
    <property type="nucleotide sequence ID" value="NZ_JBHRSJ010000012.1"/>
</dbReference>
<gene>
    <name evidence="1" type="ORF">ACFOJE_06915</name>
</gene>
<dbReference type="EMBL" id="JBHRSJ010000012">
    <property type="protein sequence ID" value="MFC2971943.1"/>
    <property type="molecule type" value="Genomic_DNA"/>
</dbReference>
<organism evidence="1 2">
    <name type="scientific">Azotobacter bryophylli</name>
    <dbReference type="NCBI Taxonomy" id="1986537"/>
    <lineage>
        <taxon>Bacteria</taxon>
        <taxon>Pseudomonadati</taxon>
        <taxon>Pseudomonadota</taxon>
        <taxon>Gammaproteobacteria</taxon>
        <taxon>Pseudomonadales</taxon>
        <taxon>Pseudomonadaceae</taxon>
        <taxon>Azotobacter</taxon>
    </lineage>
</organism>
<reference evidence="2" key="1">
    <citation type="journal article" date="2019" name="Int. J. Syst. Evol. Microbiol.">
        <title>The Global Catalogue of Microorganisms (GCM) 10K type strain sequencing project: providing services to taxonomists for standard genome sequencing and annotation.</title>
        <authorList>
            <consortium name="The Broad Institute Genomics Platform"/>
            <consortium name="The Broad Institute Genome Sequencing Center for Infectious Disease"/>
            <person name="Wu L."/>
            <person name="Ma J."/>
        </authorList>
    </citation>
    <scope>NUCLEOTIDE SEQUENCE [LARGE SCALE GENOMIC DNA]</scope>
    <source>
        <strain evidence="2">KCTC 62195</strain>
    </source>
</reference>
<name>A0ABV7ASE3_9GAMM</name>